<feature type="domain" description="Organic solvent tolerance-like N-terminal" evidence="2">
    <location>
        <begin position="44"/>
        <end position="199"/>
    </location>
</feature>
<dbReference type="Gene3D" id="2.60.450.10">
    <property type="entry name" value="Lipopolysaccharide (LPS) transport protein A like domain"/>
    <property type="match status" value="2"/>
</dbReference>
<evidence type="ECO:0000256" key="1">
    <source>
        <dbReference type="ARBA" id="ARBA00023237"/>
    </source>
</evidence>
<reference evidence="3 4" key="1">
    <citation type="submission" date="2014-07" db="EMBL/GenBank/DDBJ databases">
        <authorList>
            <person name="McCorrison J."/>
            <person name="Sanka R."/>
            <person name="Torralba M."/>
            <person name="Gillis M."/>
            <person name="Haft D.H."/>
            <person name="Methe B."/>
            <person name="Sutton G."/>
            <person name="Nelson K.E."/>
        </authorList>
    </citation>
    <scope>NUCLEOTIDE SEQUENCE [LARGE SCALE GENOMIC DNA]</scope>
    <source>
        <strain evidence="3 4">DNF00058</strain>
    </source>
</reference>
<name>A0A096AYP9_9BACT</name>
<accession>A0A096AYP9</accession>
<organism evidence="3 4">
    <name type="scientific">Prevotella amnii DNF00058</name>
    <dbReference type="NCBI Taxonomy" id="1401066"/>
    <lineage>
        <taxon>Bacteria</taxon>
        <taxon>Pseudomonadati</taxon>
        <taxon>Bacteroidota</taxon>
        <taxon>Bacteroidia</taxon>
        <taxon>Bacteroidales</taxon>
        <taxon>Prevotellaceae</taxon>
        <taxon>Prevotella</taxon>
    </lineage>
</organism>
<dbReference type="GO" id="GO:1990351">
    <property type="term" value="C:transporter complex"/>
    <property type="evidence" value="ECO:0007669"/>
    <property type="project" value="TreeGrafter"/>
</dbReference>
<comment type="caution">
    <text evidence="3">The sequence shown here is derived from an EMBL/GenBank/DDBJ whole genome shotgun (WGS) entry which is preliminary data.</text>
</comment>
<evidence type="ECO:0000313" key="3">
    <source>
        <dbReference type="EMBL" id="KGF52198.1"/>
    </source>
</evidence>
<dbReference type="AlphaFoldDB" id="A0A096AYP9"/>
<protein>
    <recommendedName>
        <fullName evidence="2">Organic solvent tolerance-like N-terminal domain-containing protein</fullName>
    </recommendedName>
</protein>
<gene>
    <name evidence="3" type="ORF">HMPREF9302_04875</name>
</gene>
<sequence length="647" mass="73523">MISYRLYKELTRHIIIIKMVLYLFGICLSEPLCAQVKRKASIAKIFLDHADILRHSPNDQTNVQVAKGNVIMRYKGSTLRCDSAYLNNVENSFSAFGHVYITHKGGITLNSERAFYEGFNQMLRARGKVMLREPRRSLRCDSLDYNMASKEANFFGGRGTLVYNGNTIIADQGDYNTETKDANFYGNVIMRSYKYHITTPTAHGNTETGELHVVGPSVIRTRKGEIIHTSDGTYNSISDDMTLNGRSTIKSPQRDVEGDYITYNSNTGDATGHGKVKIVDKVNKRIITGEDIIYNSKTGYSEGNGNVKIIDNREQRTMLGDKIIYNSKTGYSEGHGNVKIVDKKKQRTMTGNNLFYNSKTNEGEGKGNVFFIDHKEKHAFKGDYIHYTDSAAIGFGGNPGAEIMDFSQSKDTLYIHADTISMKGFHMNTPQMYRKIYGVNNVRAYRADIQGVCGFLVTNTKDSTITMYDYPIIWSGNRQLVGDSIRTYMNDSTVREAYVFGNAFSIEQLHDKTHYNQLSSKMMHAFFTNGNIRRVDAIGNVLSIYYYTEKNDTTLMGHNYTETDTLRMFINDKQQMEKIWLSKSVGTLSPMTQIPPERLKLPHFEWFEEVRPKDKNDIFRKAARMSATTIRNAQVAPPPMQHIEGRK</sequence>
<keyword evidence="4" id="KW-1185">Reference proteome</keyword>
<evidence type="ECO:0000259" key="2">
    <source>
        <dbReference type="Pfam" id="PF13100"/>
    </source>
</evidence>
<dbReference type="EMBL" id="JRNU01000016">
    <property type="protein sequence ID" value="KGF52198.1"/>
    <property type="molecule type" value="Genomic_DNA"/>
</dbReference>
<dbReference type="InterPro" id="IPR050218">
    <property type="entry name" value="LptD"/>
</dbReference>
<dbReference type="Proteomes" id="UP000029614">
    <property type="component" value="Unassembled WGS sequence"/>
</dbReference>
<dbReference type="PANTHER" id="PTHR30189:SF1">
    <property type="entry name" value="LPS-ASSEMBLY PROTEIN LPTD"/>
    <property type="match status" value="1"/>
</dbReference>
<keyword evidence="1" id="KW-0472">Membrane</keyword>
<dbReference type="Pfam" id="PF13100">
    <property type="entry name" value="OstA_2"/>
    <property type="match status" value="1"/>
</dbReference>
<dbReference type="OrthoDB" id="9805931at2"/>
<proteinExistence type="predicted"/>
<keyword evidence="1" id="KW-0998">Cell outer membrane</keyword>
<dbReference type="GO" id="GO:0009279">
    <property type="term" value="C:cell outer membrane"/>
    <property type="evidence" value="ECO:0007669"/>
    <property type="project" value="TreeGrafter"/>
</dbReference>
<evidence type="ECO:0000313" key="4">
    <source>
        <dbReference type="Proteomes" id="UP000029614"/>
    </source>
</evidence>
<dbReference type="PANTHER" id="PTHR30189">
    <property type="entry name" value="LPS-ASSEMBLY PROTEIN"/>
    <property type="match status" value="1"/>
</dbReference>
<dbReference type="InterPro" id="IPR005653">
    <property type="entry name" value="OstA-like_N"/>
</dbReference>